<evidence type="ECO:0000256" key="8">
    <source>
        <dbReference type="ARBA" id="ARBA00023235"/>
    </source>
</evidence>
<dbReference type="InterPro" id="IPR008881">
    <property type="entry name" value="Trigger_fac_ribosome-bd_bac"/>
</dbReference>
<evidence type="ECO:0000259" key="13">
    <source>
        <dbReference type="Pfam" id="PF05698"/>
    </source>
</evidence>
<evidence type="ECO:0000259" key="12">
    <source>
        <dbReference type="Pfam" id="PF05697"/>
    </source>
</evidence>
<dbReference type="InterPro" id="IPR037041">
    <property type="entry name" value="Trigger_fac_C_sf"/>
</dbReference>
<feature type="region of interest" description="Disordered" evidence="11">
    <location>
        <begin position="422"/>
        <end position="454"/>
    </location>
</feature>
<evidence type="ECO:0000256" key="10">
    <source>
        <dbReference type="HAMAP-Rule" id="MF_00303"/>
    </source>
</evidence>
<evidence type="ECO:0000256" key="11">
    <source>
        <dbReference type="SAM" id="MobiDB-lite"/>
    </source>
</evidence>
<dbReference type="KEGG" id="dfi:AXF13_09920"/>
<dbReference type="NCBIfam" id="TIGR00115">
    <property type="entry name" value="tig"/>
    <property type="match status" value="1"/>
</dbReference>
<evidence type="ECO:0000313" key="14">
    <source>
        <dbReference type="EMBL" id="AMD90408.1"/>
    </source>
</evidence>
<dbReference type="PIRSF" id="PIRSF003095">
    <property type="entry name" value="Trigger_factor"/>
    <property type="match status" value="1"/>
</dbReference>
<dbReference type="RefSeq" id="WP_062252991.1">
    <property type="nucleotide sequence ID" value="NZ_CP014229.1"/>
</dbReference>
<dbReference type="GO" id="GO:0051301">
    <property type="term" value="P:cell division"/>
    <property type="evidence" value="ECO:0007669"/>
    <property type="project" value="UniProtKB-KW"/>
</dbReference>
<reference evidence="15" key="1">
    <citation type="submission" date="2016-02" db="EMBL/GenBank/DDBJ databases">
        <authorList>
            <person name="Holder M.E."/>
            <person name="Ajami N.J."/>
            <person name="Petrosino J.F."/>
        </authorList>
    </citation>
    <scope>NUCLEOTIDE SEQUENCE [LARGE SCALE GENOMIC DNA]</scope>
    <source>
        <strain evidence="15">CCUG 45958</strain>
    </source>
</reference>
<feature type="domain" description="Trigger factor C-terminal" evidence="13">
    <location>
        <begin position="264"/>
        <end position="418"/>
    </location>
</feature>
<comment type="domain">
    <text evidence="10">Consists of 3 domains; the N-terminus binds the ribosome, the middle domain has PPIase activity, while the C-terminus has intrinsic chaperone activity on its own.</text>
</comment>
<evidence type="ECO:0000256" key="1">
    <source>
        <dbReference type="ARBA" id="ARBA00000971"/>
    </source>
</evidence>
<dbReference type="EMBL" id="CP014229">
    <property type="protein sequence ID" value="AMD90408.1"/>
    <property type="molecule type" value="Genomic_DNA"/>
</dbReference>
<dbReference type="InterPro" id="IPR008880">
    <property type="entry name" value="Trigger_fac_C"/>
</dbReference>
<dbReference type="AlphaFoldDB" id="A0A109W9T7"/>
<evidence type="ECO:0000256" key="5">
    <source>
        <dbReference type="ARBA" id="ARBA00022490"/>
    </source>
</evidence>
<keyword evidence="6 10" id="KW-0697">Rotamase</keyword>
<comment type="similarity">
    <text evidence="2 10">Belongs to the FKBP-type PPIase family. Tig subfamily.</text>
</comment>
<keyword evidence="15" id="KW-1185">Reference proteome</keyword>
<dbReference type="SUPFAM" id="SSF109998">
    <property type="entry name" value="Triger factor/SurA peptide-binding domain-like"/>
    <property type="match status" value="1"/>
</dbReference>
<gene>
    <name evidence="10 14" type="primary">tig</name>
    <name evidence="14" type="ORF">AXF13_09920</name>
</gene>
<feature type="compositionally biased region" description="Basic and acidic residues" evidence="11">
    <location>
        <begin position="422"/>
        <end position="436"/>
    </location>
</feature>
<comment type="catalytic activity">
    <reaction evidence="1 10">
        <text>[protein]-peptidylproline (omega=180) = [protein]-peptidylproline (omega=0)</text>
        <dbReference type="Rhea" id="RHEA:16237"/>
        <dbReference type="Rhea" id="RHEA-COMP:10747"/>
        <dbReference type="Rhea" id="RHEA-COMP:10748"/>
        <dbReference type="ChEBI" id="CHEBI:83833"/>
        <dbReference type="ChEBI" id="CHEBI:83834"/>
        <dbReference type="EC" id="5.2.1.8"/>
    </reaction>
</comment>
<feature type="domain" description="Trigger factor ribosome-binding bacterial" evidence="12">
    <location>
        <begin position="1"/>
        <end position="145"/>
    </location>
</feature>
<comment type="function">
    <text evidence="10">Involved in protein export. Acts as a chaperone by maintaining the newly synthesized protein in an open conformation. Functions as a peptidyl-prolyl cis-trans isomerase.</text>
</comment>
<protein>
    <recommendedName>
        <fullName evidence="4 10">Trigger factor</fullName>
        <shortName evidence="10">TF</shortName>
        <ecNumber evidence="3 10">5.2.1.8</ecNumber>
    </recommendedName>
    <alternativeName>
        <fullName evidence="9 10">PPIase</fullName>
    </alternativeName>
</protein>
<dbReference type="SUPFAM" id="SSF102735">
    <property type="entry name" value="Trigger factor ribosome-binding domain"/>
    <property type="match status" value="1"/>
</dbReference>
<dbReference type="Proteomes" id="UP000069241">
    <property type="component" value="Chromosome"/>
</dbReference>
<keyword evidence="7 10" id="KW-0143">Chaperone</keyword>
<keyword evidence="10" id="KW-0132">Cell division</keyword>
<dbReference type="Gene3D" id="1.10.3120.10">
    <property type="entry name" value="Trigger factor, C-terminal domain"/>
    <property type="match status" value="1"/>
</dbReference>
<dbReference type="InterPro" id="IPR046357">
    <property type="entry name" value="PPIase_dom_sf"/>
</dbReference>
<dbReference type="GO" id="GO:0006457">
    <property type="term" value="P:protein folding"/>
    <property type="evidence" value="ECO:0007669"/>
    <property type="project" value="UniProtKB-UniRule"/>
</dbReference>
<dbReference type="HAMAP" id="MF_00303">
    <property type="entry name" value="Trigger_factor_Tig"/>
    <property type="match status" value="1"/>
</dbReference>
<evidence type="ECO:0000256" key="6">
    <source>
        <dbReference type="ARBA" id="ARBA00023110"/>
    </source>
</evidence>
<dbReference type="GO" id="GO:0015031">
    <property type="term" value="P:protein transport"/>
    <property type="evidence" value="ECO:0007669"/>
    <property type="project" value="UniProtKB-UniRule"/>
</dbReference>
<dbReference type="STRING" id="44742.AXF13_09920"/>
<dbReference type="SUPFAM" id="SSF54534">
    <property type="entry name" value="FKBP-like"/>
    <property type="match status" value="1"/>
</dbReference>
<dbReference type="InterPro" id="IPR036611">
    <property type="entry name" value="Trigger_fac_ribosome-bd_sf"/>
</dbReference>
<comment type="subcellular location">
    <subcellularLocation>
        <location evidence="10">Cytoplasm</location>
    </subcellularLocation>
    <text evidence="10">About half TF is bound to the ribosome near the polypeptide exit tunnel while the other half is free in the cytoplasm.</text>
</comment>
<dbReference type="GO" id="GO:0003755">
    <property type="term" value="F:peptidyl-prolyl cis-trans isomerase activity"/>
    <property type="evidence" value="ECO:0007669"/>
    <property type="project" value="UniProtKB-UniRule"/>
</dbReference>
<sequence length="454" mass="50927">MEYSAEDLSPVKKKIVITTEPQEVEAAIMGAVALYKTSVQLDGFRKGKVPASVIEQRFRDKIYEEARQDLINVHINEVMQNLDVQPLSGINVDGAEALERGKGYIYSIEFEVLPTFDLPPYEGMEVEQEKVEVKEQEVADVIERIRRDRAQLVPVDGAGPAVDGQVASIDFAAYENGQPLEGVKAENFDLALGEHQALEDFEALVKTIPYGQEGEGEIRFPDDFIAKDLAGKTVTMKVKVHAVKERKLPELNDDLAKSLGLDNVDKLKETITRSYTQSRENLNKSAAQKTMLDRLLKMVDFPLPESLLDIQMRTLLTDLKARLERQGKGLESLGKSPEELRKEMLPQAEELARIQVLLLSIAKKEGLEVSDQEVNTHIYQESLRSGEDFKALRESYERSGLIFVLRDRLLADKAMDRIYAKAKVTEVEPREPRTGDGDAETPAEAPAESKEETK</sequence>
<dbReference type="InterPro" id="IPR005215">
    <property type="entry name" value="Trig_fac"/>
</dbReference>
<evidence type="ECO:0000313" key="15">
    <source>
        <dbReference type="Proteomes" id="UP000069241"/>
    </source>
</evidence>
<evidence type="ECO:0000256" key="9">
    <source>
        <dbReference type="ARBA" id="ARBA00029986"/>
    </source>
</evidence>
<name>A0A109W9T7_9BACT</name>
<dbReference type="GO" id="GO:0005737">
    <property type="term" value="C:cytoplasm"/>
    <property type="evidence" value="ECO:0007669"/>
    <property type="project" value="UniProtKB-SubCell"/>
</dbReference>
<evidence type="ECO:0000256" key="4">
    <source>
        <dbReference type="ARBA" id="ARBA00016902"/>
    </source>
</evidence>
<dbReference type="Gene3D" id="3.10.50.40">
    <property type="match status" value="1"/>
</dbReference>
<evidence type="ECO:0000256" key="2">
    <source>
        <dbReference type="ARBA" id="ARBA00005464"/>
    </source>
</evidence>
<keyword evidence="5 10" id="KW-0963">Cytoplasm</keyword>
<dbReference type="Pfam" id="PF05698">
    <property type="entry name" value="Trigger_C"/>
    <property type="match status" value="1"/>
</dbReference>
<organism evidence="14 15">
    <name type="scientific">Desulfovibrio fairfieldensis</name>
    <dbReference type="NCBI Taxonomy" id="44742"/>
    <lineage>
        <taxon>Bacteria</taxon>
        <taxon>Pseudomonadati</taxon>
        <taxon>Thermodesulfobacteriota</taxon>
        <taxon>Desulfovibrionia</taxon>
        <taxon>Desulfovibrionales</taxon>
        <taxon>Desulfovibrionaceae</taxon>
        <taxon>Desulfovibrio</taxon>
    </lineage>
</organism>
<keyword evidence="10" id="KW-0131">Cell cycle</keyword>
<dbReference type="Pfam" id="PF05697">
    <property type="entry name" value="Trigger_N"/>
    <property type="match status" value="1"/>
</dbReference>
<accession>A0A109W9T7</accession>
<evidence type="ECO:0000256" key="7">
    <source>
        <dbReference type="ARBA" id="ARBA00023186"/>
    </source>
</evidence>
<keyword evidence="8 10" id="KW-0413">Isomerase</keyword>
<dbReference type="InterPro" id="IPR027304">
    <property type="entry name" value="Trigger_fact/SurA_dom_sf"/>
</dbReference>
<dbReference type="EC" id="5.2.1.8" evidence="3 10"/>
<evidence type="ECO:0000256" key="3">
    <source>
        <dbReference type="ARBA" id="ARBA00013194"/>
    </source>
</evidence>
<proteinExistence type="inferred from homology"/>
<dbReference type="Gene3D" id="3.30.70.1050">
    <property type="entry name" value="Trigger factor ribosome-binding domain"/>
    <property type="match status" value="1"/>
</dbReference>